<feature type="region of interest" description="Disordered" evidence="1">
    <location>
        <begin position="43"/>
        <end position="73"/>
    </location>
</feature>
<protein>
    <submittedName>
        <fullName evidence="4">Tetratricopeptide repeat protein</fullName>
    </submittedName>
</protein>
<dbReference type="NCBIfam" id="NF040586">
    <property type="entry name" value="FxSxx_TPR"/>
    <property type="match status" value="1"/>
</dbReference>
<dbReference type="Pfam" id="PF00931">
    <property type="entry name" value="NB-ARC"/>
    <property type="match status" value="1"/>
</dbReference>
<name>A0A7W3XY23_9ACTN</name>
<evidence type="ECO:0000313" key="5">
    <source>
        <dbReference type="Proteomes" id="UP000530234"/>
    </source>
</evidence>
<dbReference type="Gene3D" id="3.40.50.300">
    <property type="entry name" value="P-loop containing nucleotide triphosphate hydrolases"/>
    <property type="match status" value="1"/>
</dbReference>
<reference evidence="5" key="1">
    <citation type="submission" date="2019-10" db="EMBL/GenBank/DDBJ databases">
        <title>Streptomyces sp. nov., a novel actinobacterium isolated from alkaline environment.</title>
        <authorList>
            <person name="Golinska P."/>
        </authorList>
    </citation>
    <scope>NUCLEOTIDE SEQUENCE [LARGE SCALE GENOMIC DNA]</scope>
    <source>
        <strain evidence="5">DSM 42108</strain>
    </source>
</reference>
<organism evidence="4 5">
    <name type="scientific">Streptomyces calidiresistens</name>
    <dbReference type="NCBI Taxonomy" id="1485586"/>
    <lineage>
        <taxon>Bacteria</taxon>
        <taxon>Bacillati</taxon>
        <taxon>Actinomycetota</taxon>
        <taxon>Actinomycetes</taxon>
        <taxon>Kitasatosporales</taxon>
        <taxon>Streptomycetaceae</taxon>
        <taxon>Streptomyces</taxon>
    </lineage>
</organism>
<dbReference type="PANTHER" id="PTHR46082:SF6">
    <property type="entry name" value="AAA+ ATPASE DOMAIN-CONTAINING PROTEIN-RELATED"/>
    <property type="match status" value="1"/>
</dbReference>
<dbReference type="Pfam" id="PF13424">
    <property type="entry name" value="TPR_12"/>
    <property type="match status" value="2"/>
</dbReference>
<feature type="region of interest" description="Disordered" evidence="1">
    <location>
        <begin position="292"/>
        <end position="311"/>
    </location>
</feature>
<dbReference type="PANTHER" id="PTHR46082">
    <property type="entry name" value="ATP/GTP-BINDING PROTEIN-RELATED"/>
    <property type="match status" value="1"/>
</dbReference>
<comment type="caution">
    <text evidence="4">The sequence shown here is derived from an EMBL/GenBank/DDBJ whole genome shotgun (WGS) entry which is preliminary data.</text>
</comment>
<dbReference type="InterPro" id="IPR053137">
    <property type="entry name" value="NLR-like"/>
</dbReference>
<dbReference type="InterPro" id="IPR011990">
    <property type="entry name" value="TPR-like_helical_dom_sf"/>
</dbReference>
<dbReference type="AlphaFoldDB" id="A0A7W3XY23"/>
<evidence type="ECO:0000259" key="2">
    <source>
        <dbReference type="Pfam" id="PF00931"/>
    </source>
</evidence>
<sequence>MIRLPESIGAHSGEFAPAEDPVITFTGLTGAEDAERQLLSALVPERGATTPPVPSRGGIRYPGPGGNRNNLPRRAGGFMGRDDFLEYLWAKLEKGQPRVESVPEMLVLYGLGGIGKTQIALEYAHRYGSQYDLVWWIDADRPGRVQSALAALGDALGLRGDSVREVARATLAALQSDAHGRWLLILDNVEPDEEEEVFREYLPTHGPGHVLITSRHAVRNDAFESIEVVAFTRRESMELLADRLPPVADREMNDLAEELGDLPMAVEHAAAWLRSTNVPVHAYLELLRSEAEPAPGGSAERNEEDPRSHTATWRVSFQQLREERPAAARLLELCSFLSPDHIAASIVYSDPMRRHLGEYEPAARGISGMGSVVLELRRYAFAGIDPSNRSLEVHRLVQRSVRQWLLSDTPAAFESTRSKIQEILGDVRPTATLVFDEGAEQVSRMYRDLSPHLEPSGALESDLPTVREWVIDHVRYLWRSGDPHQALEIGRRVLPLWEQRHGPDDPLLLRLRAQLANPLRSLGMYREAYAHDHEALRRQVKHPEVGSNHPHTLVTRRNYGADLRGLGRYTEAHASDTECHALFKHIMGEDHDDTLRAANNLGVSLNLIGHTGAALELDGRTFEKRLELLGADHPLTLQVAIRIAQGRRETGDFRGAQSLLLETLGRMERVHGTGHPDVLRARRELAVNHRRLGNVRKAEEENREAHEGFLRAHTARHPDTMAAAMSLASSLAVLGEEDPERLTAARNLAEEVYPDYLAVLGEDHPLTLSCASNLAVIRARCGEPAAGLPLVSRAVDRIDETLGSHHPLTLSCRTHVTVVLASAGRTEEALAESSAALLGLGSVYRRRLHLRTLCCSYTTALLRRTVDPSEENEAALEEVRKTFVTEFGSAHFLHRMMTSGKPAEIDIEASPI</sequence>
<feature type="domain" description="DUF7779" evidence="3">
    <location>
        <begin position="322"/>
        <end position="404"/>
    </location>
</feature>
<dbReference type="GO" id="GO:0043531">
    <property type="term" value="F:ADP binding"/>
    <property type="evidence" value="ECO:0007669"/>
    <property type="project" value="InterPro"/>
</dbReference>
<gene>
    <name evidence="4" type="ORF">FOE67_19805</name>
</gene>
<keyword evidence="5" id="KW-1185">Reference proteome</keyword>
<dbReference type="InterPro" id="IPR002182">
    <property type="entry name" value="NB-ARC"/>
</dbReference>
<feature type="domain" description="NB-ARC" evidence="2">
    <location>
        <begin position="85"/>
        <end position="240"/>
    </location>
</feature>
<dbReference type="InterPro" id="IPR027417">
    <property type="entry name" value="P-loop_NTPase"/>
</dbReference>
<dbReference type="InterPro" id="IPR056681">
    <property type="entry name" value="DUF7779"/>
</dbReference>
<dbReference type="SUPFAM" id="SSF48452">
    <property type="entry name" value="TPR-like"/>
    <property type="match status" value="3"/>
</dbReference>
<dbReference type="SUPFAM" id="SSF52540">
    <property type="entry name" value="P-loop containing nucleoside triphosphate hydrolases"/>
    <property type="match status" value="1"/>
</dbReference>
<evidence type="ECO:0000259" key="3">
    <source>
        <dbReference type="Pfam" id="PF25000"/>
    </source>
</evidence>
<evidence type="ECO:0000313" key="4">
    <source>
        <dbReference type="EMBL" id="MBB0231680.1"/>
    </source>
</evidence>
<proteinExistence type="predicted"/>
<dbReference type="Pfam" id="PF25000">
    <property type="entry name" value="DUF7779"/>
    <property type="match status" value="1"/>
</dbReference>
<dbReference type="Gene3D" id="1.25.40.10">
    <property type="entry name" value="Tetratricopeptide repeat domain"/>
    <property type="match status" value="2"/>
</dbReference>
<evidence type="ECO:0000256" key="1">
    <source>
        <dbReference type="SAM" id="MobiDB-lite"/>
    </source>
</evidence>
<accession>A0A7W3XY23</accession>
<dbReference type="Proteomes" id="UP000530234">
    <property type="component" value="Unassembled WGS sequence"/>
</dbReference>
<dbReference type="EMBL" id="VKHS01000590">
    <property type="protein sequence ID" value="MBB0231680.1"/>
    <property type="molecule type" value="Genomic_DNA"/>
</dbReference>